<dbReference type="InterPro" id="IPR010129">
    <property type="entry name" value="T1SS_HlyD"/>
</dbReference>
<protein>
    <recommendedName>
        <fullName evidence="9">Membrane fusion protein (MFP) family protein</fullName>
    </recommendedName>
</protein>
<dbReference type="Proteomes" id="UP000198703">
    <property type="component" value="Unassembled WGS sequence"/>
</dbReference>
<organism evidence="13 14">
    <name type="scientific">Rubrimonas cliftonensis</name>
    <dbReference type="NCBI Taxonomy" id="89524"/>
    <lineage>
        <taxon>Bacteria</taxon>
        <taxon>Pseudomonadati</taxon>
        <taxon>Pseudomonadota</taxon>
        <taxon>Alphaproteobacteria</taxon>
        <taxon>Rhodobacterales</taxon>
        <taxon>Paracoccaceae</taxon>
        <taxon>Rubrimonas</taxon>
    </lineage>
</organism>
<evidence type="ECO:0000256" key="9">
    <source>
        <dbReference type="RuleBase" id="RU365093"/>
    </source>
</evidence>
<dbReference type="OrthoDB" id="9810980at2"/>
<evidence type="ECO:0000256" key="5">
    <source>
        <dbReference type="ARBA" id="ARBA00022519"/>
    </source>
</evidence>
<dbReference type="PANTHER" id="PTHR30386:SF17">
    <property type="entry name" value="ALKALINE PROTEASE SECRETION PROTEIN APRE"/>
    <property type="match status" value="1"/>
</dbReference>
<dbReference type="GO" id="GO:0005886">
    <property type="term" value="C:plasma membrane"/>
    <property type="evidence" value="ECO:0007669"/>
    <property type="project" value="UniProtKB-SubCell"/>
</dbReference>
<dbReference type="PANTHER" id="PTHR30386">
    <property type="entry name" value="MEMBRANE FUSION SUBUNIT OF EMRAB-TOLC MULTIDRUG EFFLUX PUMP"/>
    <property type="match status" value="1"/>
</dbReference>
<evidence type="ECO:0000313" key="14">
    <source>
        <dbReference type="Proteomes" id="UP000198703"/>
    </source>
</evidence>
<dbReference type="Pfam" id="PF25994">
    <property type="entry name" value="HH_AprE"/>
    <property type="match status" value="1"/>
</dbReference>
<dbReference type="CDD" id="cd12797">
    <property type="entry name" value="M23_peptidase"/>
    <property type="match status" value="1"/>
</dbReference>
<dbReference type="PRINTS" id="PR01490">
    <property type="entry name" value="RTXTOXIND"/>
</dbReference>
<keyword evidence="7" id="KW-1133">Transmembrane helix</keyword>
<dbReference type="GO" id="GO:0015031">
    <property type="term" value="P:protein transport"/>
    <property type="evidence" value="ECO:0007669"/>
    <property type="project" value="InterPro"/>
</dbReference>
<keyword evidence="4 9" id="KW-1003">Cell membrane</keyword>
<dbReference type="Gene3D" id="2.40.30.170">
    <property type="match status" value="1"/>
</dbReference>
<keyword evidence="10" id="KW-0175">Coiled coil</keyword>
<feature type="domain" description="AprE-like long alpha-helical hairpin" evidence="11">
    <location>
        <begin position="77"/>
        <end position="261"/>
    </location>
</feature>
<feature type="domain" description="AprE-like beta-barrel" evidence="12">
    <location>
        <begin position="309"/>
        <end position="398"/>
    </location>
</feature>
<accession>A0A1H3YCJ4</accession>
<evidence type="ECO:0000256" key="6">
    <source>
        <dbReference type="ARBA" id="ARBA00022692"/>
    </source>
</evidence>
<reference evidence="13 14" key="1">
    <citation type="submission" date="2016-10" db="EMBL/GenBank/DDBJ databases">
        <authorList>
            <person name="de Groot N.N."/>
        </authorList>
    </citation>
    <scope>NUCLEOTIDE SEQUENCE [LARGE SCALE GENOMIC DNA]</scope>
    <source>
        <strain evidence="13 14">DSM 15345</strain>
    </source>
</reference>
<evidence type="ECO:0000259" key="12">
    <source>
        <dbReference type="Pfam" id="PF26002"/>
    </source>
</evidence>
<evidence type="ECO:0000313" key="13">
    <source>
        <dbReference type="EMBL" id="SEA09287.1"/>
    </source>
</evidence>
<dbReference type="AlphaFoldDB" id="A0A1H3YCJ4"/>
<comment type="subcellular location">
    <subcellularLocation>
        <location evidence="1 9">Cell inner membrane</location>
        <topology evidence="1 9">Single-pass membrane protein</topology>
    </subcellularLocation>
</comment>
<gene>
    <name evidence="13" type="ORF">SAMN05444370_10339</name>
</gene>
<keyword evidence="14" id="KW-1185">Reference proteome</keyword>
<proteinExistence type="inferred from homology"/>
<evidence type="ECO:0000256" key="10">
    <source>
        <dbReference type="SAM" id="Coils"/>
    </source>
</evidence>
<evidence type="ECO:0000256" key="1">
    <source>
        <dbReference type="ARBA" id="ARBA00004377"/>
    </source>
</evidence>
<dbReference type="InterPro" id="IPR058781">
    <property type="entry name" value="HH_AprE-like"/>
</dbReference>
<dbReference type="NCBIfam" id="TIGR01843">
    <property type="entry name" value="type_I_hlyD"/>
    <property type="match status" value="1"/>
</dbReference>
<keyword evidence="6" id="KW-0812">Transmembrane</keyword>
<comment type="similarity">
    <text evidence="2 9">Belongs to the membrane fusion protein (MFP) (TC 8.A.1) family.</text>
</comment>
<keyword evidence="5 9" id="KW-0997">Cell inner membrane</keyword>
<evidence type="ECO:0000256" key="8">
    <source>
        <dbReference type="ARBA" id="ARBA00023136"/>
    </source>
</evidence>
<dbReference type="Pfam" id="PF26002">
    <property type="entry name" value="Beta-barrel_AprE"/>
    <property type="match status" value="1"/>
</dbReference>
<evidence type="ECO:0000259" key="11">
    <source>
        <dbReference type="Pfam" id="PF25994"/>
    </source>
</evidence>
<dbReference type="RefSeq" id="WP_093250135.1">
    <property type="nucleotide sequence ID" value="NZ_FNQM01000003.1"/>
</dbReference>
<sequence>MRIGLVAVFVLVFGIGGWSALATISGAVVASGRVKVENNQQVVQHPDGGVVLQLNVKEGQKVEAGDVLIGLDDRLQRAELAILEGQLYEIMARIGRLEAEQEDAEAPTFDPELVSVAAQRPEIASLVEGQSRLFAARLETLNREREQLRERQVQIRDEIKGAESQMNALEIQLGFIGQELRDQRSLLDRGLTQATRVLSLEREKARLDGEFGALTAQIAQARGRITEIEIQIVGREATRREEAIAELRDLRSREAELKQQRLSLLETLERLAIRAPRSGSVIGLTVFTERAVIRPAEPILFIVPEAAELVVEARIEPQQIDQVYVDQPARLRFSAFNQRTTPEIDAMVARISADAIVDENTGQSYFLAEVDITPQGREQLGDLRLVAGMPVDAFLRTGDRTPLSFLVKPVSDYFSGALTER</sequence>
<evidence type="ECO:0000256" key="7">
    <source>
        <dbReference type="ARBA" id="ARBA00022989"/>
    </source>
</evidence>
<evidence type="ECO:0000256" key="4">
    <source>
        <dbReference type="ARBA" id="ARBA00022475"/>
    </source>
</evidence>
<name>A0A1H3YCJ4_9RHOB</name>
<dbReference type="InterPro" id="IPR050739">
    <property type="entry name" value="MFP"/>
</dbReference>
<dbReference type="Gene3D" id="2.40.50.100">
    <property type="match status" value="1"/>
</dbReference>
<dbReference type="EMBL" id="FNQM01000003">
    <property type="protein sequence ID" value="SEA09287.1"/>
    <property type="molecule type" value="Genomic_DNA"/>
</dbReference>
<evidence type="ECO:0000256" key="2">
    <source>
        <dbReference type="ARBA" id="ARBA00009477"/>
    </source>
</evidence>
<evidence type="ECO:0000256" key="3">
    <source>
        <dbReference type="ARBA" id="ARBA00022448"/>
    </source>
</evidence>
<feature type="coiled-coil region" evidence="10">
    <location>
        <begin position="131"/>
        <end position="172"/>
    </location>
</feature>
<keyword evidence="3 9" id="KW-0813">Transport</keyword>
<feature type="coiled-coil region" evidence="10">
    <location>
        <begin position="240"/>
        <end position="267"/>
    </location>
</feature>
<dbReference type="InterPro" id="IPR058982">
    <property type="entry name" value="Beta-barrel_AprE"/>
</dbReference>
<keyword evidence="8" id="KW-0472">Membrane</keyword>
<dbReference type="STRING" id="89524.SAMN05444370_10339"/>